<evidence type="ECO:0000256" key="10">
    <source>
        <dbReference type="PROSITE-ProRule" id="PRU01360"/>
    </source>
</evidence>
<dbReference type="Gene3D" id="2.40.170.20">
    <property type="entry name" value="TonB-dependent receptor, beta-barrel domain"/>
    <property type="match status" value="1"/>
</dbReference>
<dbReference type="PANTHER" id="PTHR30069">
    <property type="entry name" value="TONB-DEPENDENT OUTER MEMBRANE RECEPTOR"/>
    <property type="match status" value="1"/>
</dbReference>
<keyword evidence="5 12" id="KW-0732">Signal</keyword>
<comment type="subcellular location">
    <subcellularLocation>
        <location evidence="1 10">Cell outer membrane</location>
        <topology evidence="1 10">Multi-pass membrane protein</topology>
    </subcellularLocation>
</comment>
<evidence type="ECO:0000256" key="9">
    <source>
        <dbReference type="ARBA" id="ARBA00023237"/>
    </source>
</evidence>
<sequence>MNALKRTYLYPLVAFISWFATTCEASAQTHRLNIAVSGDSSYTIPYATVKLQQEKLTTDSLGQLAVDLPSGIYALSISAVGYYNETRQIRLYNDTTLQILLRTRQSMLGNVTVSANRHVVKNQMSVQSINIEQLKKLPVILGEIDPLKTITLLPGIKSGGEASAGIYVRGGGPDQNLILLDGIPVYNPNHLLGFFSIFNGEAIRNIEVIKGGMPAEYGGRLSSVINVETRSGNKDSIKGSGGIGLISSRLSVEGPLVKGRSGFIISARRTYIDQVGRLVAKSRIGDNGYYFYDINAKADYVINKNNTIDLTFYNGTDDFSYVDNDDNDGRDRYFNGNWGNTLVGLSLKQQVNKKLKHDFSAIYNQFNLDSRITYATTTFAFASGLKDYQLKSDWTYNVRSFMKWKWGAQYIWHNFRPGAGGVTSGIQEFKSQLNDQYAREAAAYFSTDIRVSPTINIIAGLRYSYFNQVGPTEQVIYDADGVPTGEVQRYERGESIAKYHYPEPRVNLLYRLNATSSLKASYTRTVQYLHLATTSAATFPSDLWVPSSRLIRPGIAAQVALGYFRDINNGVYEFSAEAYYKTMSNQLEFRPGAQLLLNQNIEGEMIFGTGKAYGLELFLQKKQGQFTGWIGYTISRTERTFPDLNEGRAFPYRYDRTHDLSLVANYRLSPKWEASGVFVYGTGNALTMPVGRFTYNVGYDTYRGAPIFTNVNQYSGINDYRMPAYHRMDIAFTYTPKPDSKKRFKSSWNFSLYNLYNRYNPYFIYLDTDDSERTIQGKKVFLFPIIPGVTWNFKF</sequence>
<evidence type="ECO:0000256" key="12">
    <source>
        <dbReference type="SAM" id="SignalP"/>
    </source>
</evidence>
<keyword evidence="2 10" id="KW-0813">Transport</keyword>
<dbReference type="SUPFAM" id="SSF49464">
    <property type="entry name" value="Carboxypeptidase regulatory domain-like"/>
    <property type="match status" value="1"/>
</dbReference>
<dbReference type="Gene3D" id="2.60.40.1120">
    <property type="entry name" value="Carboxypeptidase-like, regulatory domain"/>
    <property type="match status" value="1"/>
</dbReference>
<evidence type="ECO:0000256" key="5">
    <source>
        <dbReference type="ARBA" id="ARBA00022729"/>
    </source>
</evidence>
<comment type="similarity">
    <text evidence="10 11">Belongs to the TonB-dependent receptor family.</text>
</comment>
<accession>A0ABS9KYW2</accession>
<feature type="chain" id="PRO_5045797947" evidence="12">
    <location>
        <begin position="28"/>
        <end position="795"/>
    </location>
</feature>
<keyword evidence="4 10" id="KW-0812">Transmembrane</keyword>
<evidence type="ECO:0000313" key="15">
    <source>
        <dbReference type="EMBL" id="MCG2617510.1"/>
    </source>
</evidence>
<protein>
    <submittedName>
        <fullName evidence="15">TonB-dependent receptor</fullName>
    </submittedName>
</protein>
<keyword evidence="9 10" id="KW-0998">Cell outer membrane</keyword>
<evidence type="ECO:0000259" key="13">
    <source>
        <dbReference type="Pfam" id="PF00593"/>
    </source>
</evidence>
<evidence type="ECO:0000256" key="1">
    <source>
        <dbReference type="ARBA" id="ARBA00004571"/>
    </source>
</evidence>
<dbReference type="InterPro" id="IPR008969">
    <property type="entry name" value="CarboxyPept-like_regulatory"/>
</dbReference>
<feature type="signal peptide" evidence="12">
    <location>
        <begin position="1"/>
        <end position="27"/>
    </location>
</feature>
<dbReference type="InterPro" id="IPR000531">
    <property type="entry name" value="Beta-barrel_TonB"/>
</dbReference>
<dbReference type="InterPro" id="IPR039426">
    <property type="entry name" value="TonB-dep_rcpt-like"/>
</dbReference>
<dbReference type="Gene3D" id="2.170.130.10">
    <property type="entry name" value="TonB-dependent receptor, plug domain"/>
    <property type="match status" value="1"/>
</dbReference>
<dbReference type="SUPFAM" id="SSF56935">
    <property type="entry name" value="Porins"/>
    <property type="match status" value="1"/>
</dbReference>
<organism evidence="15 16">
    <name type="scientific">Terrimonas ginsenosidimutans</name>
    <dbReference type="NCBI Taxonomy" id="2908004"/>
    <lineage>
        <taxon>Bacteria</taxon>
        <taxon>Pseudomonadati</taxon>
        <taxon>Bacteroidota</taxon>
        <taxon>Chitinophagia</taxon>
        <taxon>Chitinophagales</taxon>
        <taxon>Chitinophagaceae</taxon>
        <taxon>Terrimonas</taxon>
    </lineage>
</organism>
<name>A0ABS9KYW2_9BACT</name>
<evidence type="ECO:0000256" key="4">
    <source>
        <dbReference type="ARBA" id="ARBA00022692"/>
    </source>
</evidence>
<comment type="caution">
    <text evidence="15">The sequence shown here is derived from an EMBL/GenBank/DDBJ whole genome shotgun (WGS) entry which is preliminary data.</text>
</comment>
<dbReference type="Pfam" id="PF00593">
    <property type="entry name" value="TonB_dep_Rec_b-barrel"/>
    <property type="match status" value="1"/>
</dbReference>
<evidence type="ECO:0000313" key="16">
    <source>
        <dbReference type="Proteomes" id="UP001165367"/>
    </source>
</evidence>
<reference evidence="15" key="1">
    <citation type="submission" date="2022-01" db="EMBL/GenBank/DDBJ databases">
        <authorList>
            <person name="Jo J.-H."/>
            <person name="Im W.-T."/>
        </authorList>
    </citation>
    <scope>NUCLEOTIDE SEQUENCE</scope>
    <source>
        <strain evidence="15">NA20</strain>
    </source>
</reference>
<evidence type="ECO:0000256" key="6">
    <source>
        <dbReference type="ARBA" id="ARBA00023077"/>
    </source>
</evidence>
<evidence type="ECO:0000256" key="7">
    <source>
        <dbReference type="ARBA" id="ARBA00023136"/>
    </source>
</evidence>
<gene>
    <name evidence="15" type="ORF">LZZ85_24640</name>
</gene>
<evidence type="ECO:0000256" key="8">
    <source>
        <dbReference type="ARBA" id="ARBA00023170"/>
    </source>
</evidence>
<keyword evidence="7 10" id="KW-0472">Membrane</keyword>
<proteinExistence type="inferred from homology"/>
<feature type="domain" description="TonB-dependent receptor plug" evidence="14">
    <location>
        <begin position="123"/>
        <end position="220"/>
    </location>
</feature>
<keyword evidence="8 15" id="KW-0675">Receptor</keyword>
<dbReference type="Pfam" id="PF07715">
    <property type="entry name" value="Plug"/>
    <property type="match status" value="1"/>
</dbReference>
<keyword evidence="16" id="KW-1185">Reference proteome</keyword>
<keyword evidence="3 10" id="KW-1134">Transmembrane beta strand</keyword>
<evidence type="ECO:0000259" key="14">
    <source>
        <dbReference type="Pfam" id="PF07715"/>
    </source>
</evidence>
<dbReference type="PROSITE" id="PS52016">
    <property type="entry name" value="TONB_DEPENDENT_REC_3"/>
    <property type="match status" value="1"/>
</dbReference>
<dbReference type="PANTHER" id="PTHR30069:SF29">
    <property type="entry name" value="HEMOGLOBIN AND HEMOGLOBIN-HAPTOGLOBIN-BINDING PROTEIN 1-RELATED"/>
    <property type="match status" value="1"/>
</dbReference>
<dbReference type="InterPro" id="IPR036942">
    <property type="entry name" value="Beta-barrel_TonB_sf"/>
</dbReference>
<evidence type="ECO:0000256" key="2">
    <source>
        <dbReference type="ARBA" id="ARBA00022448"/>
    </source>
</evidence>
<evidence type="ECO:0000256" key="11">
    <source>
        <dbReference type="RuleBase" id="RU003357"/>
    </source>
</evidence>
<evidence type="ECO:0000256" key="3">
    <source>
        <dbReference type="ARBA" id="ARBA00022452"/>
    </source>
</evidence>
<dbReference type="EMBL" id="JAKLTR010000022">
    <property type="protein sequence ID" value="MCG2617510.1"/>
    <property type="molecule type" value="Genomic_DNA"/>
</dbReference>
<dbReference type="InterPro" id="IPR037066">
    <property type="entry name" value="Plug_dom_sf"/>
</dbReference>
<keyword evidence="6 11" id="KW-0798">TonB box</keyword>
<dbReference type="Proteomes" id="UP001165367">
    <property type="component" value="Unassembled WGS sequence"/>
</dbReference>
<dbReference type="InterPro" id="IPR012910">
    <property type="entry name" value="Plug_dom"/>
</dbReference>
<dbReference type="RefSeq" id="WP_237876281.1">
    <property type="nucleotide sequence ID" value="NZ_JAKLTR010000022.1"/>
</dbReference>
<feature type="domain" description="TonB-dependent receptor-like beta-barrel" evidence="13">
    <location>
        <begin position="290"/>
        <end position="755"/>
    </location>
</feature>